<dbReference type="EMBL" id="CM004478">
    <property type="protein sequence ID" value="OCT72755.1"/>
    <property type="molecule type" value="Genomic_DNA"/>
</dbReference>
<reference evidence="3" key="1">
    <citation type="journal article" date="2016" name="Nature">
        <title>Genome evolution in the allotetraploid frog Xenopus laevis.</title>
        <authorList>
            <person name="Session A.M."/>
            <person name="Uno Y."/>
            <person name="Kwon T."/>
            <person name="Chapman J.A."/>
            <person name="Toyoda A."/>
            <person name="Takahashi S."/>
            <person name="Fukui A."/>
            <person name="Hikosaka A."/>
            <person name="Suzuki A."/>
            <person name="Kondo M."/>
            <person name="van Heeringen S.J."/>
            <person name="Quigley I."/>
            <person name="Heinz S."/>
            <person name="Ogino H."/>
            <person name="Ochi H."/>
            <person name="Hellsten U."/>
            <person name="Lyons J.B."/>
            <person name="Simakov O."/>
            <person name="Putnam N."/>
            <person name="Stites J."/>
            <person name="Kuroki Y."/>
            <person name="Tanaka T."/>
            <person name="Michiue T."/>
            <person name="Watanabe M."/>
            <person name="Bogdanovic O."/>
            <person name="Lister R."/>
            <person name="Georgiou G."/>
            <person name="Paranjpe S.S."/>
            <person name="van Kruijsbergen I."/>
            <person name="Shu S."/>
            <person name="Carlson J."/>
            <person name="Kinoshita T."/>
            <person name="Ohta Y."/>
            <person name="Mawaribuchi S."/>
            <person name="Jenkins J."/>
            <person name="Grimwood J."/>
            <person name="Schmutz J."/>
            <person name="Mitros T."/>
            <person name="Mozaffari S.V."/>
            <person name="Suzuki Y."/>
            <person name="Haramoto Y."/>
            <person name="Yamamoto T.S."/>
            <person name="Takagi C."/>
            <person name="Heald R."/>
            <person name="Miller K."/>
            <person name="Haudenschild C."/>
            <person name="Kitzman J."/>
            <person name="Nakayama T."/>
            <person name="Izutsu Y."/>
            <person name="Robert J."/>
            <person name="Fortriede J."/>
            <person name="Burns K."/>
            <person name="Lotay V."/>
            <person name="Karimi K."/>
            <person name="Yasuoka Y."/>
            <person name="Dichmann D.S."/>
            <person name="Flajnik M.F."/>
            <person name="Houston D.W."/>
            <person name="Shendure J."/>
            <person name="DuPasquier L."/>
            <person name="Vize P.D."/>
            <person name="Zorn A.M."/>
            <person name="Ito M."/>
            <person name="Marcotte E.M."/>
            <person name="Wallingford J.B."/>
            <person name="Ito Y."/>
            <person name="Asashima M."/>
            <person name="Ueno N."/>
            <person name="Matsuda Y."/>
            <person name="Veenstra G.J."/>
            <person name="Fujiyama A."/>
            <person name="Harland R.M."/>
            <person name="Taira M."/>
            <person name="Rokhsar D.S."/>
        </authorList>
    </citation>
    <scope>NUCLEOTIDE SEQUENCE [LARGE SCALE GENOMIC DNA]</scope>
    <source>
        <strain evidence="3">J</strain>
    </source>
</reference>
<dbReference type="Proteomes" id="UP000694892">
    <property type="component" value="Chromosome 7L"/>
</dbReference>
<dbReference type="AlphaFoldDB" id="A0A974HCD0"/>
<name>A0A974HCD0_XENLA</name>
<proteinExistence type="predicted"/>
<accession>A0A974HCD0</accession>
<organism evidence="2 3">
    <name type="scientific">Xenopus laevis</name>
    <name type="common">African clawed frog</name>
    <dbReference type="NCBI Taxonomy" id="8355"/>
    <lineage>
        <taxon>Eukaryota</taxon>
        <taxon>Metazoa</taxon>
        <taxon>Chordata</taxon>
        <taxon>Craniata</taxon>
        <taxon>Vertebrata</taxon>
        <taxon>Euteleostomi</taxon>
        <taxon>Amphibia</taxon>
        <taxon>Batrachia</taxon>
        <taxon>Anura</taxon>
        <taxon>Pipoidea</taxon>
        <taxon>Pipidae</taxon>
        <taxon>Xenopodinae</taxon>
        <taxon>Xenopus</taxon>
        <taxon>Xenopus</taxon>
    </lineage>
</organism>
<evidence type="ECO:0000313" key="2">
    <source>
        <dbReference type="EMBL" id="OCT72755.1"/>
    </source>
</evidence>
<evidence type="ECO:0000256" key="1">
    <source>
        <dbReference type="SAM" id="MobiDB-lite"/>
    </source>
</evidence>
<feature type="region of interest" description="Disordered" evidence="1">
    <location>
        <begin position="1"/>
        <end position="30"/>
    </location>
</feature>
<protein>
    <submittedName>
        <fullName evidence="2">Uncharacterized protein</fullName>
    </submittedName>
</protein>
<feature type="compositionally biased region" description="Basic and acidic residues" evidence="1">
    <location>
        <begin position="21"/>
        <end position="30"/>
    </location>
</feature>
<gene>
    <name evidence="2" type="ORF">XELAEV_180357382mg</name>
</gene>
<feature type="non-terminal residue" evidence="2">
    <location>
        <position position="1"/>
    </location>
</feature>
<evidence type="ECO:0000313" key="3">
    <source>
        <dbReference type="Proteomes" id="UP000694892"/>
    </source>
</evidence>
<sequence length="30" mass="3110">MQASLSTSGNGILASNTINHAKPDTMETYG</sequence>
<feature type="compositionally biased region" description="Polar residues" evidence="1">
    <location>
        <begin position="1"/>
        <end position="19"/>
    </location>
</feature>
<feature type="non-terminal residue" evidence="2">
    <location>
        <position position="30"/>
    </location>
</feature>